<organism evidence="5 6">
    <name type="scientific">Rhamnella rubrinervis</name>
    <dbReference type="NCBI Taxonomy" id="2594499"/>
    <lineage>
        <taxon>Eukaryota</taxon>
        <taxon>Viridiplantae</taxon>
        <taxon>Streptophyta</taxon>
        <taxon>Embryophyta</taxon>
        <taxon>Tracheophyta</taxon>
        <taxon>Spermatophyta</taxon>
        <taxon>Magnoliopsida</taxon>
        <taxon>eudicotyledons</taxon>
        <taxon>Gunneridae</taxon>
        <taxon>Pentapetalae</taxon>
        <taxon>rosids</taxon>
        <taxon>fabids</taxon>
        <taxon>Rosales</taxon>
        <taxon>Rhamnaceae</taxon>
        <taxon>rhamnoid group</taxon>
        <taxon>Rhamneae</taxon>
        <taxon>Rhamnella</taxon>
    </lineage>
</organism>
<keyword evidence="3" id="KW-0472">Membrane</keyword>
<keyword evidence="3" id="KW-1133">Transmembrane helix</keyword>
<feature type="transmembrane region" description="Helical" evidence="3">
    <location>
        <begin position="698"/>
        <end position="717"/>
    </location>
</feature>
<feature type="coiled-coil region" evidence="1">
    <location>
        <begin position="46"/>
        <end position="73"/>
    </location>
</feature>
<feature type="domain" description="WIT1/2 N-terminal helical bundle" evidence="4">
    <location>
        <begin position="47"/>
        <end position="184"/>
    </location>
</feature>
<keyword evidence="6" id="KW-1185">Reference proteome</keyword>
<evidence type="ECO:0000313" key="6">
    <source>
        <dbReference type="Proteomes" id="UP000796880"/>
    </source>
</evidence>
<dbReference type="PANTHER" id="PTHR35705:SF1">
    <property type="entry name" value="WPP DOMAIN-INTERACTING TAIL-ANCHORED PROTEIN 1"/>
    <property type="match status" value="1"/>
</dbReference>
<reference evidence="5" key="1">
    <citation type="submission" date="2020-03" db="EMBL/GenBank/DDBJ databases">
        <title>A high-quality chromosome-level genome assembly of a woody plant with both climbing and erect habits, Rhamnella rubrinervis.</title>
        <authorList>
            <person name="Lu Z."/>
            <person name="Yang Y."/>
            <person name="Zhu X."/>
            <person name="Sun Y."/>
        </authorList>
    </citation>
    <scope>NUCLEOTIDE SEQUENCE</scope>
    <source>
        <strain evidence="5">BYM</strain>
        <tissue evidence="5">Leaf</tissue>
    </source>
</reference>
<dbReference type="PANTHER" id="PTHR35705">
    <property type="entry name" value="WPP DOMAIN-INTERACTING TAIL-ANCHORED PROTEIN 1"/>
    <property type="match status" value="1"/>
</dbReference>
<evidence type="ECO:0000256" key="1">
    <source>
        <dbReference type="SAM" id="Coils"/>
    </source>
</evidence>
<keyword evidence="3" id="KW-0812">Transmembrane</keyword>
<dbReference type="Pfam" id="PF26581">
    <property type="entry name" value="WIT1_2_N"/>
    <property type="match status" value="1"/>
</dbReference>
<dbReference type="Gene3D" id="1.20.5.170">
    <property type="match status" value="1"/>
</dbReference>
<evidence type="ECO:0000313" key="5">
    <source>
        <dbReference type="EMBL" id="KAF3443974.1"/>
    </source>
</evidence>
<evidence type="ECO:0000256" key="3">
    <source>
        <dbReference type="SAM" id="Phobius"/>
    </source>
</evidence>
<name>A0A8K0MEL9_9ROSA</name>
<comment type="caution">
    <text evidence="5">The sequence shown here is derived from an EMBL/GenBank/DDBJ whole genome shotgun (WGS) entry which is preliminary data.</text>
</comment>
<proteinExistence type="predicted"/>
<feature type="region of interest" description="Disordered" evidence="2">
    <location>
        <begin position="1"/>
        <end position="20"/>
    </location>
</feature>
<dbReference type="EMBL" id="VOIH02000006">
    <property type="protein sequence ID" value="KAF3443974.1"/>
    <property type="molecule type" value="Genomic_DNA"/>
</dbReference>
<dbReference type="InterPro" id="IPR058610">
    <property type="entry name" value="WIT1_2_N"/>
</dbReference>
<gene>
    <name evidence="5" type="ORF">FNV43_RR13664</name>
</gene>
<feature type="coiled-coil region" evidence="1">
    <location>
        <begin position="308"/>
        <end position="338"/>
    </location>
</feature>
<evidence type="ECO:0000259" key="4">
    <source>
        <dbReference type="Pfam" id="PF26581"/>
    </source>
</evidence>
<keyword evidence="1" id="KW-0175">Coiled coil</keyword>
<sequence length="724" mass="82028">MERESSAVHEASFSIDHVDMGGPEADLNKADFDKRFSSNGEVVGELRNVREVLTRLELNLARSSEKLVNLNVLMMHVATRENDFETFASEKDHTSVDSAEKALEFDLLSGILDSEESELDKFLAVLQMEVIQARELVSSCTHLGEISREIEEKLRDSEQALKQSQDQVSEIRIQSTKLRRTLSCVNGEENWNSEKGMGFLEDDQFLNVNAKINMQTAEQQRHILRMLEKSLAREMDLEKKVTESRQIEEEMRLRLHSYEQEVYCMEDEVTDVWERWLEADNASEVLMGLSKELLGRLQILQLNLNGLVQREADLRSKLEVSMQELKEKETSLNKLENSGAELDDFLLAQTDNLKASLREAEDKLILSSSEAFTLREKLNSLEKQLKESEFQLLNAKVSSDGSQEQYNVLLTKISGMENVITDLKEQIFEAESRAESTEVKCKLLAETNMELNEEVILLRSSDNASEKVDSLERQLRESDIKLQHAIASAEAGEEKQKMLYSTVNDMENVIKNMKLKVSKAESLADSAEEKCIILSESNAELSEELGFLRGRLECLEATLKQADETKRATAKDISIQTKAITNLVMQLAFERERLHKQISSLVMENKFLIMKLQHTNSHPSVVVGDDDTGNNNESIFSKNDLAAATCTNKEEVTELSAAGSEMDRTRNNVSIGETEIGPVDTTPELETVRRIDAGLLNFKHVFMAMLILLISAAVYLFQQKKCQF</sequence>
<dbReference type="InterPro" id="IPR039976">
    <property type="entry name" value="WIT1/WIT2"/>
</dbReference>
<protein>
    <recommendedName>
        <fullName evidence="4">WIT1/2 N-terminal helical bundle domain-containing protein</fullName>
    </recommendedName>
</protein>
<evidence type="ECO:0000256" key="2">
    <source>
        <dbReference type="SAM" id="MobiDB-lite"/>
    </source>
</evidence>
<dbReference type="Proteomes" id="UP000796880">
    <property type="component" value="Unassembled WGS sequence"/>
</dbReference>
<feature type="coiled-coil region" evidence="1">
    <location>
        <begin position="147"/>
        <end position="174"/>
    </location>
</feature>
<dbReference type="OrthoDB" id="1936068at2759"/>
<dbReference type="AlphaFoldDB" id="A0A8K0MEL9"/>
<feature type="coiled-coil region" evidence="1">
    <location>
        <begin position="371"/>
        <end position="572"/>
    </location>
</feature>
<dbReference type="SUPFAM" id="SSF57997">
    <property type="entry name" value="Tropomyosin"/>
    <property type="match status" value="1"/>
</dbReference>
<accession>A0A8K0MEL9</accession>